<proteinExistence type="predicted"/>
<feature type="domain" description="Protein kinase" evidence="10">
    <location>
        <begin position="295"/>
        <end position="566"/>
    </location>
</feature>
<dbReference type="HOGENOM" id="CLU_300830_0_0_1"/>
<feature type="transmembrane region" description="Helical" evidence="9">
    <location>
        <begin position="628"/>
        <end position="651"/>
    </location>
</feature>
<accession>Q24CB6</accession>
<evidence type="ECO:0000256" key="5">
    <source>
        <dbReference type="ARBA" id="ARBA00022777"/>
    </source>
</evidence>
<dbReference type="GO" id="GO:0005737">
    <property type="term" value="C:cytoplasm"/>
    <property type="evidence" value="ECO:0007669"/>
    <property type="project" value="TreeGrafter"/>
</dbReference>
<dbReference type="PANTHER" id="PTHR24361:SF433">
    <property type="entry name" value="PROTEIN KINASE DOMAIN-CONTAINING PROTEIN"/>
    <property type="match status" value="1"/>
</dbReference>
<dbReference type="EC" id="2.7.11.1" evidence="1"/>
<keyword evidence="3" id="KW-0808">Transferase</keyword>
<dbReference type="EMBL" id="GG662372">
    <property type="protein sequence ID" value="EAS05322.2"/>
    <property type="molecule type" value="Genomic_DNA"/>
</dbReference>
<keyword evidence="6" id="KW-0067">ATP-binding</keyword>
<dbReference type="GO" id="GO:0005524">
    <property type="term" value="F:ATP binding"/>
    <property type="evidence" value="ECO:0007669"/>
    <property type="project" value="InterPro"/>
</dbReference>
<evidence type="ECO:0000256" key="4">
    <source>
        <dbReference type="ARBA" id="ARBA00022741"/>
    </source>
</evidence>
<dbReference type="GeneID" id="7835958"/>
<comment type="catalytic activity">
    <reaction evidence="8">
        <text>L-seryl-[protein] + ATP = O-phospho-L-seryl-[protein] + ADP + H(+)</text>
        <dbReference type="Rhea" id="RHEA:17989"/>
        <dbReference type="Rhea" id="RHEA-COMP:9863"/>
        <dbReference type="Rhea" id="RHEA-COMP:11604"/>
        <dbReference type="ChEBI" id="CHEBI:15378"/>
        <dbReference type="ChEBI" id="CHEBI:29999"/>
        <dbReference type="ChEBI" id="CHEBI:30616"/>
        <dbReference type="ChEBI" id="CHEBI:83421"/>
        <dbReference type="ChEBI" id="CHEBI:456216"/>
        <dbReference type="EC" id="2.7.11.1"/>
    </reaction>
</comment>
<evidence type="ECO:0000256" key="6">
    <source>
        <dbReference type="ARBA" id="ARBA00022840"/>
    </source>
</evidence>
<protein>
    <recommendedName>
        <fullName evidence="1">non-specific serine/threonine protein kinase</fullName>
        <ecNumber evidence="1">2.7.11.1</ecNumber>
    </recommendedName>
</protein>
<sequence>MAQIITISNRYQYHSDGCLYEQGNMKIFLGNDTQLKQDVTIKVLEFGASSLGNVDVRAQIANYRLLKGSTCENIMEIKEIIESDSKAFIIGEWCERGSLKPYIKNGFLDEKDALLIFKQIVNGLKEYHDKGITHGFVQLNNILVANGYFKLSNFAEGNEDRYLAPEVSSPDKKTKKSDIWSLGILLFLLLKGDFPFQSGQDILGAIKSLKFVFDEKSSNQESFVFPVTISKRCQQFISRMLSVNPSERPSLQDLLRNSILDSVKITYTASQRQTTSQRILTDRYMPKYTIFLESAEKNDINGLLENEIVYFGLCQEAKMFVKIKQMTLNEERSKYYLPKLNAFAQINNPGCVKVYDLGQNQKGNSLILFEEYANQGSLNDFLMKRKAANLTRSEQEGELAMRRLLQTMTIIQKQIGYHGSIHIKNVFVHNGNLKIGEPLNLSQNAEVLLSQQHQQMDFFAPEYKRDLVEQDPNAKLDKADVWSYGMLYYTILYGDLQFDQFKNPKFPDQASRKNQYAIQQCLQGDLNARSDWQQVQQNLDLDENNVPRYKQVVVQRQEPPPLQQYIPVRAPTPQITREMTPIQPAYIIRPQTPVNFDIPHEEDPELHLIPVKPTGGERLRKVKQFVKAIFCITLLLTVFFRLALVNCWDMIGSRYNMKRLDFSILNPKNTNELLNLSIITDNPNYYKYGTNPSAQLTQGQCLNNFFDPDWPNYQLIDYIHSAGFFCWAFFCFITMIFTCIFKAIHMAKLDQYTVYINWQTNLLAPYNKYLMACQVWSHFDFAFLYYVHYHLFSFFYYTQTSPCLGVTMNQGVQMLFDSTIYLFKGQNTNYLTNYLFTLGLFGYIICIGLFFYIRHPIKTSGIFTNYIYLGFRIVTYIIIILVCRFGALAPFQPQVFNDPHSIISSAFSNGEFMAVIGFIPEIMEIFLILLDLLIEGVFYFIGQNNPETEPYDNQHLPYRFQNDQSQLMADNTPYKYDNVANNSLLPSVRNSEFQKRPPLTEKNMNNVFTNGLPKRRADQHVI</sequence>
<dbReference type="STRING" id="312017.Q24CB6"/>
<keyword evidence="12" id="KW-1185">Reference proteome</keyword>
<feature type="transmembrane region" description="Helical" evidence="9">
    <location>
        <begin position="873"/>
        <end position="892"/>
    </location>
</feature>
<dbReference type="KEGG" id="tet:TTHERM_00695560"/>
<gene>
    <name evidence="11" type="ORF">TTHERM_00695560</name>
</gene>
<feature type="transmembrane region" description="Helical" evidence="9">
    <location>
        <begin position="834"/>
        <end position="853"/>
    </location>
</feature>
<evidence type="ECO:0000313" key="12">
    <source>
        <dbReference type="Proteomes" id="UP000009168"/>
    </source>
</evidence>
<dbReference type="Pfam" id="PF00069">
    <property type="entry name" value="Pkinase"/>
    <property type="match status" value="2"/>
</dbReference>
<keyword evidence="2" id="KW-0723">Serine/threonine-protein kinase</keyword>
<evidence type="ECO:0000256" key="8">
    <source>
        <dbReference type="ARBA" id="ARBA00048679"/>
    </source>
</evidence>
<dbReference type="InParanoid" id="Q24CB6"/>
<keyword evidence="9" id="KW-1133">Transmembrane helix</keyword>
<keyword evidence="9" id="KW-0472">Membrane</keyword>
<reference evidence="12" key="1">
    <citation type="journal article" date="2006" name="PLoS Biol.">
        <title>Macronuclear genome sequence of the ciliate Tetrahymena thermophila, a model eukaryote.</title>
        <authorList>
            <person name="Eisen J.A."/>
            <person name="Coyne R.S."/>
            <person name="Wu M."/>
            <person name="Wu D."/>
            <person name="Thiagarajan M."/>
            <person name="Wortman J.R."/>
            <person name="Badger J.H."/>
            <person name="Ren Q."/>
            <person name="Amedeo P."/>
            <person name="Jones K.M."/>
            <person name="Tallon L.J."/>
            <person name="Delcher A.L."/>
            <person name="Salzberg S.L."/>
            <person name="Silva J.C."/>
            <person name="Haas B.J."/>
            <person name="Majoros W.H."/>
            <person name="Farzad M."/>
            <person name="Carlton J.M."/>
            <person name="Smith R.K. Jr."/>
            <person name="Garg J."/>
            <person name="Pearlman R.E."/>
            <person name="Karrer K.M."/>
            <person name="Sun L."/>
            <person name="Manning G."/>
            <person name="Elde N.C."/>
            <person name="Turkewitz A.P."/>
            <person name="Asai D.J."/>
            <person name="Wilkes D.E."/>
            <person name="Wang Y."/>
            <person name="Cai H."/>
            <person name="Collins K."/>
            <person name="Stewart B.A."/>
            <person name="Lee S.R."/>
            <person name="Wilamowska K."/>
            <person name="Weinberg Z."/>
            <person name="Ruzzo W.L."/>
            <person name="Wloga D."/>
            <person name="Gaertig J."/>
            <person name="Frankel J."/>
            <person name="Tsao C.-C."/>
            <person name="Gorovsky M.A."/>
            <person name="Keeling P.J."/>
            <person name="Waller R.F."/>
            <person name="Patron N.J."/>
            <person name="Cherry J.M."/>
            <person name="Stover N.A."/>
            <person name="Krieger C.J."/>
            <person name="del Toro C."/>
            <person name="Ryder H.F."/>
            <person name="Williamson S.C."/>
            <person name="Barbeau R.A."/>
            <person name="Hamilton E.P."/>
            <person name="Orias E."/>
        </authorList>
    </citation>
    <scope>NUCLEOTIDE SEQUENCE [LARGE SCALE GENOMIC DNA]</scope>
    <source>
        <strain evidence="12">SB210</strain>
    </source>
</reference>
<feature type="domain" description="Protein kinase" evidence="10">
    <location>
        <begin position="1"/>
        <end position="260"/>
    </location>
</feature>
<evidence type="ECO:0000256" key="7">
    <source>
        <dbReference type="ARBA" id="ARBA00047899"/>
    </source>
</evidence>
<dbReference type="InterPro" id="IPR000719">
    <property type="entry name" value="Prot_kinase_dom"/>
</dbReference>
<dbReference type="Proteomes" id="UP000009168">
    <property type="component" value="Unassembled WGS sequence"/>
</dbReference>
<evidence type="ECO:0000256" key="3">
    <source>
        <dbReference type="ARBA" id="ARBA00022679"/>
    </source>
</evidence>
<comment type="catalytic activity">
    <reaction evidence="7">
        <text>L-threonyl-[protein] + ATP = O-phospho-L-threonyl-[protein] + ADP + H(+)</text>
        <dbReference type="Rhea" id="RHEA:46608"/>
        <dbReference type="Rhea" id="RHEA-COMP:11060"/>
        <dbReference type="Rhea" id="RHEA-COMP:11605"/>
        <dbReference type="ChEBI" id="CHEBI:15378"/>
        <dbReference type="ChEBI" id="CHEBI:30013"/>
        <dbReference type="ChEBI" id="CHEBI:30616"/>
        <dbReference type="ChEBI" id="CHEBI:61977"/>
        <dbReference type="ChEBI" id="CHEBI:456216"/>
        <dbReference type="EC" id="2.7.11.1"/>
    </reaction>
</comment>
<evidence type="ECO:0000256" key="9">
    <source>
        <dbReference type="SAM" id="Phobius"/>
    </source>
</evidence>
<evidence type="ECO:0000313" key="11">
    <source>
        <dbReference type="EMBL" id="EAS05322.2"/>
    </source>
</evidence>
<name>Q24CB6_TETTS</name>
<dbReference type="RefSeq" id="XP_001025567.2">
    <property type="nucleotide sequence ID" value="XM_001025567.2"/>
</dbReference>
<dbReference type="Gene3D" id="1.10.510.10">
    <property type="entry name" value="Transferase(Phosphotransferase) domain 1"/>
    <property type="match status" value="2"/>
</dbReference>
<keyword evidence="4" id="KW-0547">Nucleotide-binding</keyword>
<dbReference type="PROSITE" id="PS50011">
    <property type="entry name" value="PROTEIN_KINASE_DOM"/>
    <property type="match status" value="2"/>
</dbReference>
<feature type="transmembrane region" description="Helical" evidence="9">
    <location>
        <begin position="912"/>
        <end position="934"/>
    </location>
</feature>
<feature type="transmembrane region" description="Helical" evidence="9">
    <location>
        <begin position="718"/>
        <end position="741"/>
    </location>
</feature>
<dbReference type="AlphaFoldDB" id="Q24CB6"/>
<dbReference type="eggNOG" id="KOG0583">
    <property type="taxonomic scope" value="Eukaryota"/>
</dbReference>
<dbReference type="InterPro" id="IPR011009">
    <property type="entry name" value="Kinase-like_dom_sf"/>
</dbReference>
<evidence type="ECO:0000256" key="1">
    <source>
        <dbReference type="ARBA" id="ARBA00012513"/>
    </source>
</evidence>
<organism evidence="11 12">
    <name type="scientific">Tetrahymena thermophila (strain SB210)</name>
    <dbReference type="NCBI Taxonomy" id="312017"/>
    <lineage>
        <taxon>Eukaryota</taxon>
        <taxon>Sar</taxon>
        <taxon>Alveolata</taxon>
        <taxon>Ciliophora</taxon>
        <taxon>Intramacronucleata</taxon>
        <taxon>Oligohymenophorea</taxon>
        <taxon>Hymenostomatida</taxon>
        <taxon>Tetrahymenina</taxon>
        <taxon>Tetrahymenidae</taxon>
        <taxon>Tetrahymena</taxon>
    </lineage>
</organism>
<keyword evidence="9" id="KW-0812">Transmembrane</keyword>
<keyword evidence="5 11" id="KW-0418">Kinase</keyword>
<dbReference type="InterPro" id="IPR053235">
    <property type="entry name" value="Ser_Thr_kinase"/>
</dbReference>
<evidence type="ECO:0000256" key="2">
    <source>
        <dbReference type="ARBA" id="ARBA00022527"/>
    </source>
</evidence>
<dbReference type="PANTHER" id="PTHR24361">
    <property type="entry name" value="MITOGEN-ACTIVATED KINASE KINASE KINASE"/>
    <property type="match status" value="1"/>
</dbReference>
<dbReference type="GO" id="GO:0004674">
    <property type="term" value="F:protein serine/threonine kinase activity"/>
    <property type="evidence" value="ECO:0007669"/>
    <property type="project" value="TreeGrafter"/>
</dbReference>
<evidence type="ECO:0000259" key="10">
    <source>
        <dbReference type="PROSITE" id="PS50011"/>
    </source>
</evidence>
<dbReference type="SUPFAM" id="SSF56112">
    <property type="entry name" value="Protein kinase-like (PK-like)"/>
    <property type="match status" value="2"/>
</dbReference>